<evidence type="ECO:0008006" key="4">
    <source>
        <dbReference type="Google" id="ProtNLM"/>
    </source>
</evidence>
<evidence type="ECO:0000313" key="3">
    <source>
        <dbReference type="Proteomes" id="UP001501480"/>
    </source>
</evidence>
<dbReference type="Proteomes" id="UP001501480">
    <property type="component" value="Unassembled WGS sequence"/>
</dbReference>
<keyword evidence="3" id="KW-1185">Reference proteome</keyword>
<organism evidence="2 3">
    <name type="scientific">Aeromicrobium halocynthiae</name>
    <dbReference type="NCBI Taxonomy" id="560557"/>
    <lineage>
        <taxon>Bacteria</taxon>
        <taxon>Bacillati</taxon>
        <taxon>Actinomycetota</taxon>
        <taxon>Actinomycetes</taxon>
        <taxon>Propionibacteriales</taxon>
        <taxon>Nocardioidaceae</taxon>
        <taxon>Aeromicrobium</taxon>
    </lineage>
</organism>
<comment type="caution">
    <text evidence="2">The sequence shown here is derived from an EMBL/GenBank/DDBJ whole genome shotgun (WGS) entry which is preliminary data.</text>
</comment>
<keyword evidence="1" id="KW-1133">Transmembrane helix</keyword>
<reference evidence="2 3" key="1">
    <citation type="journal article" date="2019" name="Int. J. Syst. Evol. Microbiol.">
        <title>The Global Catalogue of Microorganisms (GCM) 10K type strain sequencing project: providing services to taxonomists for standard genome sequencing and annotation.</title>
        <authorList>
            <consortium name="The Broad Institute Genomics Platform"/>
            <consortium name="The Broad Institute Genome Sequencing Center for Infectious Disease"/>
            <person name="Wu L."/>
            <person name="Ma J."/>
        </authorList>
    </citation>
    <scope>NUCLEOTIDE SEQUENCE [LARGE SCALE GENOMIC DNA]</scope>
    <source>
        <strain evidence="2 3">JCM 15749</strain>
    </source>
</reference>
<sequence>MLRWHLTSGAARWVRGGVVAALTVGLGTGAHVAAGGHAPPVTLLALVTIVLTGLAVAVAGRRFDASGLLGLFLLAQTGIHLTAMAAAPHGSMTDPAMIATHVLAAAALVLVVLHGERALLASLDHLLPRIRADRTSAPRPRATVVACSPRPLVGSAAPADLLGRAPPVPS</sequence>
<proteinExistence type="predicted"/>
<accession>A0ABN2VUX7</accession>
<name>A0ABN2VUX7_9ACTN</name>
<dbReference type="RefSeq" id="WP_344325338.1">
    <property type="nucleotide sequence ID" value="NZ_BAAAPY010000002.1"/>
</dbReference>
<protein>
    <recommendedName>
        <fullName evidence="4">MFS transporter</fullName>
    </recommendedName>
</protein>
<gene>
    <name evidence="2" type="ORF">GCM10009821_10250</name>
</gene>
<keyword evidence="1" id="KW-0812">Transmembrane</keyword>
<dbReference type="EMBL" id="BAAAPY010000002">
    <property type="protein sequence ID" value="GAA2073785.1"/>
    <property type="molecule type" value="Genomic_DNA"/>
</dbReference>
<feature type="transmembrane region" description="Helical" evidence="1">
    <location>
        <begin position="12"/>
        <end position="34"/>
    </location>
</feature>
<feature type="transmembrane region" description="Helical" evidence="1">
    <location>
        <begin position="67"/>
        <end position="89"/>
    </location>
</feature>
<evidence type="ECO:0000313" key="2">
    <source>
        <dbReference type="EMBL" id="GAA2073785.1"/>
    </source>
</evidence>
<evidence type="ECO:0000256" key="1">
    <source>
        <dbReference type="SAM" id="Phobius"/>
    </source>
</evidence>
<feature type="transmembrane region" description="Helical" evidence="1">
    <location>
        <begin position="40"/>
        <end position="60"/>
    </location>
</feature>
<keyword evidence="1" id="KW-0472">Membrane</keyword>
<feature type="transmembrane region" description="Helical" evidence="1">
    <location>
        <begin position="95"/>
        <end position="113"/>
    </location>
</feature>